<proteinExistence type="inferred from homology"/>
<protein>
    <submittedName>
        <fullName evidence="3">GIY-YIG nuclease family protein</fullName>
    </submittedName>
</protein>
<dbReference type="OrthoDB" id="287318at2"/>
<evidence type="ECO:0000313" key="4">
    <source>
        <dbReference type="Proteomes" id="UP000298588"/>
    </source>
</evidence>
<keyword evidence="4" id="KW-1185">Reference proteome</keyword>
<dbReference type="Gene3D" id="3.40.1440.10">
    <property type="entry name" value="GIY-YIG endonuclease"/>
    <property type="match status" value="1"/>
</dbReference>
<evidence type="ECO:0000256" key="1">
    <source>
        <dbReference type="ARBA" id="ARBA00007435"/>
    </source>
</evidence>
<accession>A0A4D7QFX9</accession>
<feature type="domain" description="GIY-YIG" evidence="2">
    <location>
        <begin position="1"/>
        <end position="78"/>
    </location>
</feature>
<dbReference type="RefSeq" id="WP_137098083.1">
    <property type="nucleotide sequence ID" value="NZ_CP039865.1"/>
</dbReference>
<dbReference type="Proteomes" id="UP000298588">
    <property type="component" value="Chromosome"/>
</dbReference>
<evidence type="ECO:0000313" key="3">
    <source>
        <dbReference type="EMBL" id="QCK84749.1"/>
    </source>
</evidence>
<gene>
    <name evidence="3" type="ORF">E8L99_02610</name>
</gene>
<dbReference type="Pfam" id="PF01541">
    <property type="entry name" value="GIY-YIG"/>
    <property type="match status" value="1"/>
</dbReference>
<sequence length="101" mass="11413">MPAYVYILRCRDGSYYVGSTRSEDVSRRLHEHQTGAYGGYTSTRLPVELVWSNGFERISDAVAFERQVKGWSRAKKEALIAGDWDRLPTLASRAKRQGSDG</sequence>
<dbReference type="SUPFAM" id="SSF82771">
    <property type="entry name" value="GIY-YIG endonuclease"/>
    <property type="match status" value="1"/>
</dbReference>
<dbReference type="PANTHER" id="PTHR34477">
    <property type="entry name" value="UPF0213 PROTEIN YHBQ"/>
    <property type="match status" value="1"/>
</dbReference>
<dbReference type="PROSITE" id="PS50164">
    <property type="entry name" value="GIY_YIG"/>
    <property type="match status" value="1"/>
</dbReference>
<evidence type="ECO:0000259" key="2">
    <source>
        <dbReference type="PROSITE" id="PS50164"/>
    </source>
</evidence>
<dbReference type="InterPro" id="IPR035901">
    <property type="entry name" value="GIY-YIG_endonuc_sf"/>
</dbReference>
<dbReference type="CDD" id="cd10456">
    <property type="entry name" value="GIY-YIG_UPF0213"/>
    <property type="match status" value="1"/>
</dbReference>
<comment type="similarity">
    <text evidence="1">Belongs to the UPF0213 family.</text>
</comment>
<dbReference type="EMBL" id="CP039865">
    <property type="protein sequence ID" value="QCK84749.1"/>
    <property type="molecule type" value="Genomic_DNA"/>
</dbReference>
<name>A0A4D7QFX9_9HYPH</name>
<organism evidence="3 4">
    <name type="scientific">Phreatobacter aquaticus</name>
    <dbReference type="NCBI Taxonomy" id="2570229"/>
    <lineage>
        <taxon>Bacteria</taxon>
        <taxon>Pseudomonadati</taxon>
        <taxon>Pseudomonadota</taxon>
        <taxon>Alphaproteobacteria</taxon>
        <taxon>Hyphomicrobiales</taxon>
        <taxon>Phreatobacteraceae</taxon>
        <taxon>Phreatobacter</taxon>
    </lineage>
</organism>
<dbReference type="PANTHER" id="PTHR34477:SF1">
    <property type="entry name" value="UPF0213 PROTEIN YHBQ"/>
    <property type="match status" value="1"/>
</dbReference>
<dbReference type="InterPro" id="IPR050190">
    <property type="entry name" value="UPF0213_domain"/>
</dbReference>
<dbReference type="KEGG" id="paqt:E8L99_02610"/>
<dbReference type="AlphaFoldDB" id="A0A4D7QFX9"/>
<dbReference type="InterPro" id="IPR000305">
    <property type="entry name" value="GIY-YIG_endonuc"/>
</dbReference>
<reference evidence="3 4" key="1">
    <citation type="submission" date="2019-04" db="EMBL/GenBank/DDBJ databases">
        <title>Phreatobacter aquaticus sp. nov.</title>
        <authorList>
            <person name="Choi A."/>
            <person name="Baek K."/>
        </authorList>
    </citation>
    <scope>NUCLEOTIDE SEQUENCE [LARGE SCALE GENOMIC DNA]</scope>
    <source>
        <strain evidence="3 4">NMCR1094</strain>
    </source>
</reference>